<keyword evidence="4" id="KW-1185">Reference proteome</keyword>
<feature type="chain" id="PRO_5001990771" description="Thioredoxin domain-containing protein" evidence="2">
    <location>
        <begin position="20"/>
        <end position="573"/>
    </location>
</feature>
<sequence length="573" mass="67216">MFLFLFLIACHGAVTQVRPEEISSFVNSTKFTFLCFSGEKELRELEKRMEKMSKNFQEVTFGIIKADLERDIEKGYSITSTPSFILQRPGYQKRFYYDEWNAGTIYEFLREGTTPVTVKIEAKQVEDLLRAEPAEKQEKGKGKKKEKNPKPKSFFILVTNSTQQDVVDRYTAIADELKLSTEDVFYTSEGEFKLYHSNDEGLVEWKGQDMAWWMNVVVFPLFDRLDDDMADLLDYPHNLPVFWFFSDKKHMKKEEKTVFVNLAQKYRMRMLFLYVRKDDVQLSLYGQNKTKTATILHQNGRTMYPLKSGENITSIEEDIEKFFKNELTPLVRSSNKNETISGVTATKLTRNEWTETLKNNSKLVLFIVDSTKFIRSILQREGAAFVNRTVNVTAFKSFWIDTEEDDIPVEINFTTLPSVLLFENGEVVLTHEGRYTQNELVDEVKTKWEFEPLPEIPEDQLPKILEEAEDIEDFEEDNEEEQNESDNEEKVVLTYEEVKELLKDKFVMETLNEINWKKLFKLGKDFNPNDEKSIKKLMKDETFMGLIGPFYKEVKDIKEGKNVKKHSRQKDEL</sequence>
<dbReference type="EMBL" id="KB206788">
    <property type="protein sequence ID" value="ELP87770.1"/>
    <property type="molecule type" value="Genomic_DNA"/>
</dbReference>
<keyword evidence="2" id="KW-0732">Signal</keyword>
<evidence type="ECO:0008006" key="5">
    <source>
        <dbReference type="Google" id="ProtNLM"/>
    </source>
</evidence>
<protein>
    <recommendedName>
        <fullName evidence="5">Thioredoxin domain-containing protein</fullName>
    </recommendedName>
</protein>
<dbReference type="SUPFAM" id="SSF52833">
    <property type="entry name" value="Thioredoxin-like"/>
    <property type="match status" value="2"/>
</dbReference>
<dbReference type="InterPro" id="IPR036249">
    <property type="entry name" value="Thioredoxin-like_sf"/>
</dbReference>
<keyword evidence="1" id="KW-0175">Coiled coil</keyword>
<dbReference type="Gene3D" id="3.40.30.10">
    <property type="entry name" value="Glutaredoxin"/>
    <property type="match status" value="2"/>
</dbReference>
<evidence type="ECO:0000313" key="3">
    <source>
        <dbReference type="EMBL" id="ELP87770.1"/>
    </source>
</evidence>
<accession>A0A0A1U183</accession>
<evidence type="ECO:0000313" key="4">
    <source>
        <dbReference type="Proteomes" id="UP000014680"/>
    </source>
</evidence>
<dbReference type="KEGG" id="eiv:EIN_411230"/>
<dbReference type="RefSeq" id="XP_004254541.1">
    <property type="nucleotide sequence ID" value="XM_004254493.1"/>
</dbReference>
<dbReference type="AlphaFoldDB" id="A0A0A1U183"/>
<proteinExistence type="predicted"/>
<reference evidence="3 4" key="1">
    <citation type="submission" date="2012-10" db="EMBL/GenBank/DDBJ databases">
        <authorList>
            <person name="Zafar N."/>
            <person name="Inman J."/>
            <person name="Hall N."/>
            <person name="Lorenzi H."/>
            <person name="Caler E."/>
        </authorList>
    </citation>
    <scope>NUCLEOTIDE SEQUENCE [LARGE SCALE GENOMIC DNA]</scope>
    <source>
        <strain evidence="3 4">IP1</strain>
    </source>
</reference>
<dbReference type="OrthoDB" id="28110at2759"/>
<organism evidence="3 4">
    <name type="scientific">Entamoeba invadens IP1</name>
    <dbReference type="NCBI Taxonomy" id="370355"/>
    <lineage>
        <taxon>Eukaryota</taxon>
        <taxon>Amoebozoa</taxon>
        <taxon>Evosea</taxon>
        <taxon>Archamoebae</taxon>
        <taxon>Mastigamoebida</taxon>
        <taxon>Entamoebidae</taxon>
        <taxon>Entamoeba</taxon>
    </lineage>
</organism>
<feature type="signal peptide" evidence="2">
    <location>
        <begin position="1"/>
        <end position="19"/>
    </location>
</feature>
<gene>
    <name evidence="3" type="ORF">EIN_411230</name>
</gene>
<evidence type="ECO:0000256" key="2">
    <source>
        <dbReference type="SAM" id="SignalP"/>
    </source>
</evidence>
<dbReference type="Proteomes" id="UP000014680">
    <property type="component" value="Unassembled WGS sequence"/>
</dbReference>
<evidence type="ECO:0000256" key="1">
    <source>
        <dbReference type="SAM" id="Coils"/>
    </source>
</evidence>
<name>A0A0A1U183_ENTIV</name>
<dbReference type="OMA" id="FWIDTEE"/>
<dbReference type="GeneID" id="14886729"/>
<dbReference type="VEuPathDB" id="AmoebaDB:EIN_411230"/>
<feature type="coiled-coil region" evidence="1">
    <location>
        <begin position="464"/>
        <end position="491"/>
    </location>
</feature>